<dbReference type="KEGG" id="tlt:OCC_09024"/>
<dbReference type="AlphaFoldDB" id="H3ZKC5"/>
<evidence type="ECO:0000256" key="1">
    <source>
        <dbReference type="ARBA" id="ARBA00022448"/>
    </source>
</evidence>
<dbReference type="PaxDb" id="523849-OCC_09024"/>
<dbReference type="InterPro" id="IPR003593">
    <property type="entry name" value="AAA+_ATPase"/>
</dbReference>
<dbReference type="GO" id="GO:0005524">
    <property type="term" value="F:ATP binding"/>
    <property type="evidence" value="ECO:0007669"/>
    <property type="project" value="UniProtKB-KW"/>
</dbReference>
<dbReference type="PANTHER" id="PTHR42939">
    <property type="entry name" value="ABC TRANSPORTER ATP-BINDING PROTEIN ALBC-RELATED"/>
    <property type="match status" value="1"/>
</dbReference>
<dbReference type="InterPro" id="IPR003439">
    <property type="entry name" value="ABC_transporter-like_ATP-bd"/>
</dbReference>
<evidence type="ECO:0000313" key="5">
    <source>
        <dbReference type="EMBL" id="EHR79527.1"/>
    </source>
</evidence>
<gene>
    <name evidence="5" type="ORF">OCC_09024</name>
</gene>
<dbReference type="HOGENOM" id="CLU_000604_1_2_2"/>
<proteinExistence type="predicted"/>
<keyword evidence="6" id="KW-1185">Reference proteome</keyword>
<protein>
    <submittedName>
        <fullName evidence="5">ABC transporter</fullName>
    </submittedName>
</protein>
<dbReference type="SMART" id="SM00382">
    <property type="entry name" value="AAA"/>
    <property type="match status" value="1"/>
</dbReference>
<sequence>MMIKAENLTKRFGKLTALNSINLEIGEGFTLILGPNGGGKSTFLNLCAGIYKPTEGRIEVFGEEPWSNEKVKKRIGVSFDPPALPRHRTGLEWISYIAEFKGIEKSEIISVAKLFSVEPFLNRKIGEYSAGMLKRLSLSQAFLGSPDLVLLDEPLANLDLKGIKEITEILKGVVEDETNMVVVSHIWRPLIDVANRIVVIAAGKVVFDGEPEDILPKIGEI</sequence>
<evidence type="ECO:0000256" key="3">
    <source>
        <dbReference type="ARBA" id="ARBA00022840"/>
    </source>
</evidence>
<accession>H3ZKC5</accession>
<reference evidence="5 6" key="1">
    <citation type="journal article" date="2012" name="J. Bacteriol.">
        <title>Genome sequence of the model hyperthermophilic archaeon Thermococcus litoralis NS-C.</title>
        <authorList>
            <person name="Gardner A.F."/>
            <person name="Kumar S."/>
            <person name="Perler F.B."/>
        </authorList>
    </citation>
    <scope>NUCLEOTIDE SEQUENCE [LARGE SCALE GENOMIC DNA]</scope>
    <source>
        <strain evidence="6">ATCC 51850 / DSM 5473 / JCM 8560 / NS-C</strain>
    </source>
</reference>
<dbReference type="InterPro" id="IPR027417">
    <property type="entry name" value="P-loop_NTPase"/>
</dbReference>
<evidence type="ECO:0000259" key="4">
    <source>
        <dbReference type="PROSITE" id="PS50893"/>
    </source>
</evidence>
<dbReference type="PANTHER" id="PTHR42939:SF1">
    <property type="entry name" value="ABC TRANSPORTER ATP-BINDING PROTEIN ALBC-RELATED"/>
    <property type="match status" value="1"/>
</dbReference>
<dbReference type="PROSITE" id="PS50893">
    <property type="entry name" value="ABC_TRANSPORTER_2"/>
    <property type="match status" value="1"/>
</dbReference>
<dbReference type="PROSITE" id="PS00211">
    <property type="entry name" value="ABC_TRANSPORTER_1"/>
    <property type="match status" value="1"/>
</dbReference>
<evidence type="ECO:0000313" key="6">
    <source>
        <dbReference type="Proteomes" id="UP000015502"/>
    </source>
</evidence>
<evidence type="ECO:0000256" key="2">
    <source>
        <dbReference type="ARBA" id="ARBA00022741"/>
    </source>
</evidence>
<dbReference type="EMBL" id="CP006670">
    <property type="protein sequence ID" value="EHR79527.1"/>
    <property type="molecule type" value="Genomic_DNA"/>
</dbReference>
<dbReference type="InterPro" id="IPR017871">
    <property type="entry name" value="ABC_transporter-like_CS"/>
</dbReference>
<name>H3ZKC5_THELN</name>
<keyword evidence="3" id="KW-0067">ATP-binding</keyword>
<dbReference type="Proteomes" id="UP000015502">
    <property type="component" value="Chromosome"/>
</dbReference>
<organism evidence="5 6">
    <name type="scientific">Thermococcus litoralis (strain ATCC 51850 / DSM 5473 / JCM 8560 / NS-C)</name>
    <dbReference type="NCBI Taxonomy" id="523849"/>
    <lineage>
        <taxon>Archaea</taxon>
        <taxon>Methanobacteriati</taxon>
        <taxon>Methanobacteriota</taxon>
        <taxon>Thermococci</taxon>
        <taxon>Thermococcales</taxon>
        <taxon>Thermococcaceae</taxon>
        <taxon>Thermococcus</taxon>
    </lineage>
</organism>
<keyword evidence="2" id="KW-0547">Nucleotide-binding</keyword>
<dbReference type="CDD" id="cd03230">
    <property type="entry name" value="ABC_DR_subfamily_A"/>
    <property type="match status" value="1"/>
</dbReference>
<dbReference type="Gene3D" id="3.40.50.300">
    <property type="entry name" value="P-loop containing nucleotide triphosphate hydrolases"/>
    <property type="match status" value="1"/>
</dbReference>
<dbReference type="Pfam" id="PF00005">
    <property type="entry name" value="ABC_tran"/>
    <property type="match status" value="1"/>
</dbReference>
<dbReference type="GO" id="GO:0016887">
    <property type="term" value="F:ATP hydrolysis activity"/>
    <property type="evidence" value="ECO:0007669"/>
    <property type="project" value="InterPro"/>
</dbReference>
<keyword evidence="1" id="KW-0813">Transport</keyword>
<dbReference type="SUPFAM" id="SSF52540">
    <property type="entry name" value="P-loop containing nucleoside triphosphate hydrolases"/>
    <property type="match status" value="1"/>
</dbReference>
<dbReference type="STRING" id="523849.OCC_09024"/>
<dbReference type="InterPro" id="IPR051782">
    <property type="entry name" value="ABC_Transporter_VariousFunc"/>
</dbReference>
<feature type="domain" description="ABC transporter" evidence="4">
    <location>
        <begin position="3"/>
        <end position="221"/>
    </location>
</feature>